<dbReference type="Gramene" id="KOM47565">
    <property type="protein sequence ID" value="KOM47565"/>
    <property type="gene ID" value="LR48_Vigan07g126900"/>
</dbReference>
<dbReference type="EMBL" id="CM003377">
    <property type="protein sequence ID" value="KOM47565.1"/>
    <property type="molecule type" value="Genomic_DNA"/>
</dbReference>
<evidence type="ECO:0000313" key="2">
    <source>
        <dbReference type="Proteomes" id="UP000053144"/>
    </source>
</evidence>
<gene>
    <name evidence="1" type="ORF">LR48_Vigan07g126900</name>
</gene>
<organism evidence="1 2">
    <name type="scientific">Phaseolus angularis</name>
    <name type="common">Azuki bean</name>
    <name type="synonym">Vigna angularis</name>
    <dbReference type="NCBI Taxonomy" id="3914"/>
    <lineage>
        <taxon>Eukaryota</taxon>
        <taxon>Viridiplantae</taxon>
        <taxon>Streptophyta</taxon>
        <taxon>Embryophyta</taxon>
        <taxon>Tracheophyta</taxon>
        <taxon>Spermatophyta</taxon>
        <taxon>Magnoliopsida</taxon>
        <taxon>eudicotyledons</taxon>
        <taxon>Gunneridae</taxon>
        <taxon>Pentapetalae</taxon>
        <taxon>rosids</taxon>
        <taxon>fabids</taxon>
        <taxon>Fabales</taxon>
        <taxon>Fabaceae</taxon>
        <taxon>Papilionoideae</taxon>
        <taxon>50 kb inversion clade</taxon>
        <taxon>NPAAA clade</taxon>
        <taxon>indigoferoid/millettioid clade</taxon>
        <taxon>Phaseoleae</taxon>
        <taxon>Vigna</taxon>
    </lineage>
</organism>
<evidence type="ECO:0000313" key="1">
    <source>
        <dbReference type="EMBL" id="KOM47565.1"/>
    </source>
</evidence>
<proteinExistence type="predicted"/>
<dbReference type="STRING" id="3914.A0A0L9UXJ2"/>
<accession>A0A0L9UXJ2</accession>
<dbReference type="Proteomes" id="UP000053144">
    <property type="component" value="Chromosome 7"/>
</dbReference>
<sequence length="126" mass="14272">MQDNQSHGFLNPRCTTKDRFDVSSFSVPFGGQIRDFSSKGYIDVKNDRLLDDCWRYCIVASKRTLDDANPGQQVLDTQQVFKSFKSSNSPLYGEPNIATIHPILQPYKQAYHKLILLSYACSVTSS</sequence>
<name>A0A0L9UXJ2_PHAAN</name>
<protein>
    <submittedName>
        <fullName evidence="1">Uncharacterized protein</fullName>
    </submittedName>
</protein>
<reference evidence="2" key="1">
    <citation type="journal article" date="2015" name="Proc. Natl. Acad. Sci. U.S.A.">
        <title>Genome sequencing of adzuki bean (Vigna angularis) provides insight into high starch and low fat accumulation and domestication.</title>
        <authorList>
            <person name="Yang K."/>
            <person name="Tian Z."/>
            <person name="Chen C."/>
            <person name="Luo L."/>
            <person name="Zhao B."/>
            <person name="Wang Z."/>
            <person name="Yu L."/>
            <person name="Li Y."/>
            <person name="Sun Y."/>
            <person name="Li W."/>
            <person name="Chen Y."/>
            <person name="Li Y."/>
            <person name="Zhang Y."/>
            <person name="Ai D."/>
            <person name="Zhao J."/>
            <person name="Shang C."/>
            <person name="Ma Y."/>
            <person name="Wu B."/>
            <person name="Wang M."/>
            <person name="Gao L."/>
            <person name="Sun D."/>
            <person name="Zhang P."/>
            <person name="Guo F."/>
            <person name="Wang W."/>
            <person name="Li Y."/>
            <person name="Wang J."/>
            <person name="Varshney R.K."/>
            <person name="Wang J."/>
            <person name="Ling H.Q."/>
            <person name="Wan P."/>
        </authorList>
    </citation>
    <scope>NUCLEOTIDE SEQUENCE</scope>
    <source>
        <strain evidence="2">cv. Jingnong 6</strain>
    </source>
</reference>
<dbReference type="AlphaFoldDB" id="A0A0L9UXJ2"/>